<keyword evidence="2" id="KW-1185">Reference proteome</keyword>
<proteinExistence type="predicted"/>
<dbReference type="Proteomes" id="UP000770717">
    <property type="component" value="Unassembled WGS sequence"/>
</dbReference>
<protein>
    <submittedName>
        <fullName evidence="1">Uncharacterized protein</fullName>
    </submittedName>
</protein>
<dbReference type="AlphaFoldDB" id="A0A8J6F9K9"/>
<comment type="caution">
    <text evidence="1">The sequence shown here is derived from an EMBL/GenBank/DDBJ whole genome shotgun (WGS) entry which is preliminary data.</text>
</comment>
<accession>A0A8J6F9K9</accession>
<reference evidence="1" key="1">
    <citation type="thesis" date="2020" institute="ProQuest LLC" country="789 East Eisenhower Parkway, Ann Arbor, MI, USA">
        <title>Comparative Genomics and Chromosome Evolution.</title>
        <authorList>
            <person name="Mudd A.B."/>
        </authorList>
    </citation>
    <scope>NUCLEOTIDE SEQUENCE</scope>
    <source>
        <strain evidence="1">HN-11 Male</strain>
        <tissue evidence="1">Kidney and liver</tissue>
    </source>
</reference>
<dbReference type="EMBL" id="WNTK01000005">
    <property type="protein sequence ID" value="KAG9484092.1"/>
    <property type="molecule type" value="Genomic_DNA"/>
</dbReference>
<evidence type="ECO:0000313" key="1">
    <source>
        <dbReference type="EMBL" id="KAG9484092.1"/>
    </source>
</evidence>
<organism evidence="1 2">
    <name type="scientific">Eleutherodactylus coqui</name>
    <name type="common">Puerto Rican coqui</name>
    <dbReference type="NCBI Taxonomy" id="57060"/>
    <lineage>
        <taxon>Eukaryota</taxon>
        <taxon>Metazoa</taxon>
        <taxon>Chordata</taxon>
        <taxon>Craniata</taxon>
        <taxon>Vertebrata</taxon>
        <taxon>Euteleostomi</taxon>
        <taxon>Amphibia</taxon>
        <taxon>Batrachia</taxon>
        <taxon>Anura</taxon>
        <taxon>Neobatrachia</taxon>
        <taxon>Hyloidea</taxon>
        <taxon>Eleutherodactylidae</taxon>
        <taxon>Eleutherodactylinae</taxon>
        <taxon>Eleutherodactylus</taxon>
        <taxon>Eleutherodactylus</taxon>
    </lineage>
</organism>
<evidence type="ECO:0000313" key="2">
    <source>
        <dbReference type="Proteomes" id="UP000770717"/>
    </source>
</evidence>
<sequence>MSPLLMCKLLMNFEDYTSSQTRNVINKSRQPRVSLYYHTVTVSMSTSNSFVDTFCLEKLVDLQLPKVLCNQASGNIWKRLLYNLHIN</sequence>
<gene>
    <name evidence="1" type="ORF">GDO78_009806</name>
</gene>
<name>A0A8J6F9K9_ELECQ</name>